<dbReference type="InterPro" id="IPR052177">
    <property type="entry name" value="Divisome_Glycosyl_Hydrolase"/>
</dbReference>
<dbReference type="PROSITE" id="PS50853">
    <property type="entry name" value="FN3"/>
    <property type="match status" value="1"/>
</dbReference>
<evidence type="ECO:0000313" key="3">
    <source>
        <dbReference type="EMBL" id="HIX73979.1"/>
    </source>
</evidence>
<reference evidence="3" key="1">
    <citation type="journal article" date="2021" name="PeerJ">
        <title>Extensive microbial diversity within the chicken gut microbiome revealed by metagenomics and culture.</title>
        <authorList>
            <person name="Gilroy R."/>
            <person name="Ravi A."/>
            <person name="Getino M."/>
            <person name="Pursley I."/>
            <person name="Horton D.L."/>
            <person name="Alikhan N.F."/>
            <person name="Baker D."/>
            <person name="Gharbi K."/>
            <person name="Hall N."/>
            <person name="Watson M."/>
            <person name="Adriaenssens E.M."/>
            <person name="Foster-Nyarko E."/>
            <person name="Jarju S."/>
            <person name="Secka A."/>
            <person name="Antonio M."/>
            <person name="Oren A."/>
            <person name="Chaudhuri R.R."/>
            <person name="La Ragione R."/>
            <person name="Hildebrand F."/>
            <person name="Pallen M.J."/>
        </authorList>
    </citation>
    <scope>NUCLEOTIDE SEQUENCE</scope>
    <source>
        <strain evidence="3">ChiGjej6B6-14162</strain>
    </source>
</reference>
<gene>
    <name evidence="3" type="ORF">H9977_02905</name>
</gene>
<dbReference type="PANTHER" id="PTHR43405:SF1">
    <property type="entry name" value="GLYCOSYL HYDROLASE DIGH"/>
    <property type="match status" value="1"/>
</dbReference>
<dbReference type="SUPFAM" id="SSF51445">
    <property type="entry name" value="(Trans)glycosidases"/>
    <property type="match status" value="1"/>
</dbReference>
<dbReference type="Gene3D" id="2.60.40.10">
    <property type="entry name" value="Immunoglobulins"/>
    <property type="match status" value="1"/>
</dbReference>
<dbReference type="AlphaFoldDB" id="A0A9D2BG33"/>
<protein>
    <submittedName>
        <fullName evidence="3">Family 10 glycosylhydrolase</fullName>
    </submittedName>
</protein>
<dbReference type="Pfam" id="PF02638">
    <property type="entry name" value="GHL10"/>
    <property type="match status" value="1"/>
</dbReference>
<dbReference type="SUPFAM" id="SSF49265">
    <property type="entry name" value="Fibronectin type III"/>
    <property type="match status" value="1"/>
</dbReference>
<evidence type="ECO:0000313" key="4">
    <source>
        <dbReference type="Proteomes" id="UP000886740"/>
    </source>
</evidence>
<sequence>MRLLGLWIAGILFSVATLAVEPPKQEIRAVWLTTIYGLDWPHRPATSEREYQAQREALTDLLDRLADANFNMVFIQARLRGDVIYRSVIEPANKILTGKYGRMPDYDPLAFAVEECHKRGMECHAWFVTFPVGTEKNVREQGKLSVVKRHPKLCKLYNGEWYLDPGVPETADYILSLVKELVSGYDIDGIHFDYIRYPEQANRFPDKSVYRKYGKFMKMADWRRENINKMVFKIYDWVKQVKPWVQVSSSPLGKYSRIKEVPNAGWTAYESVFQDPKRWMETGKQDMVVPMMYYLHKNFFPFVDNWVENSNGRFVVPGLGAYRLDKSEADWVLNDITDQIDYSRYFGGAGCAFFRCGNVLFDQKGLYQELKENYYKFPAQLPPLTWLDDSVPASPKEVFVERQGDELRLSWQKPEGETRDLTYTVYYSLADSVDSSLASSILATNIHGTELFLPVNKREQGFVFQVSASTRYHVESKLSGETYYYLSEYEK</sequence>
<evidence type="ECO:0000256" key="1">
    <source>
        <dbReference type="ARBA" id="ARBA00022729"/>
    </source>
</evidence>
<accession>A0A9D2BG33</accession>
<dbReference type="InterPro" id="IPR036116">
    <property type="entry name" value="FN3_sf"/>
</dbReference>
<dbReference type="InterPro" id="IPR003961">
    <property type="entry name" value="FN3_dom"/>
</dbReference>
<dbReference type="InterPro" id="IPR003790">
    <property type="entry name" value="GHL10"/>
</dbReference>
<dbReference type="PANTHER" id="PTHR43405">
    <property type="entry name" value="GLYCOSYL HYDROLASE DIGH"/>
    <property type="match status" value="1"/>
</dbReference>
<dbReference type="Proteomes" id="UP000886740">
    <property type="component" value="Unassembled WGS sequence"/>
</dbReference>
<organism evidence="3 4">
    <name type="scientific">Candidatus Parabacteroides intestinipullorum</name>
    <dbReference type="NCBI Taxonomy" id="2838723"/>
    <lineage>
        <taxon>Bacteria</taxon>
        <taxon>Pseudomonadati</taxon>
        <taxon>Bacteroidota</taxon>
        <taxon>Bacteroidia</taxon>
        <taxon>Bacteroidales</taxon>
        <taxon>Tannerellaceae</taxon>
        <taxon>Parabacteroides</taxon>
    </lineage>
</organism>
<dbReference type="Gene3D" id="3.20.20.80">
    <property type="entry name" value="Glycosidases"/>
    <property type="match status" value="1"/>
</dbReference>
<keyword evidence="1" id="KW-0732">Signal</keyword>
<proteinExistence type="predicted"/>
<comment type="caution">
    <text evidence="3">The sequence shown here is derived from an EMBL/GenBank/DDBJ whole genome shotgun (WGS) entry which is preliminary data.</text>
</comment>
<reference evidence="3" key="2">
    <citation type="submission" date="2021-04" db="EMBL/GenBank/DDBJ databases">
        <authorList>
            <person name="Gilroy R."/>
        </authorList>
    </citation>
    <scope>NUCLEOTIDE SEQUENCE</scope>
    <source>
        <strain evidence="3">ChiGjej6B6-14162</strain>
    </source>
</reference>
<dbReference type="InterPro" id="IPR017853">
    <property type="entry name" value="GH"/>
</dbReference>
<dbReference type="InterPro" id="IPR013783">
    <property type="entry name" value="Ig-like_fold"/>
</dbReference>
<dbReference type="EMBL" id="DXEL01000025">
    <property type="protein sequence ID" value="HIX73979.1"/>
    <property type="molecule type" value="Genomic_DNA"/>
</dbReference>
<evidence type="ECO:0000259" key="2">
    <source>
        <dbReference type="PROSITE" id="PS50853"/>
    </source>
</evidence>
<feature type="domain" description="Fibronectin type-III" evidence="2">
    <location>
        <begin position="391"/>
        <end position="489"/>
    </location>
</feature>
<name>A0A9D2BG33_9BACT</name>